<dbReference type="NCBIfam" id="NF033594">
    <property type="entry name" value="transpos_ISNCY_2"/>
    <property type="match status" value="1"/>
</dbReference>
<evidence type="ECO:0000313" key="3">
    <source>
        <dbReference type="Proteomes" id="UP000215086"/>
    </source>
</evidence>
<dbReference type="PANTHER" id="PTHR35004">
    <property type="entry name" value="TRANSPOSASE RV3428C-RELATED"/>
    <property type="match status" value="1"/>
</dbReference>
<reference evidence="2 3" key="1">
    <citation type="journal article" name="Front. Microbiol.">
        <title>Sugar Metabolism of the First Thermophilic Planctomycete Thermogutta terrifontis: Comparative Genomic and Transcriptomic Approaches.</title>
        <authorList>
            <person name="Elcheninov A.G."/>
            <person name="Menzel P."/>
            <person name="Gudbergsdottir S.R."/>
            <person name="Slesarev A.I."/>
            <person name="Kadnikov V.V."/>
            <person name="Krogh A."/>
            <person name="Bonch-Osmolovskaya E.A."/>
            <person name="Peng X."/>
            <person name="Kublanov I.V."/>
        </authorList>
    </citation>
    <scope>NUCLEOTIDE SEQUENCE [LARGE SCALE GENOMIC DNA]</scope>
    <source>
        <strain evidence="2 3">R1</strain>
    </source>
</reference>
<dbReference type="GO" id="GO:0015074">
    <property type="term" value="P:DNA integration"/>
    <property type="evidence" value="ECO:0007669"/>
    <property type="project" value="InterPro"/>
</dbReference>
<dbReference type="InterPro" id="IPR001584">
    <property type="entry name" value="Integrase_cat-core"/>
</dbReference>
<organism evidence="2 3">
    <name type="scientific">Thermogutta terrifontis</name>
    <dbReference type="NCBI Taxonomy" id="1331910"/>
    <lineage>
        <taxon>Bacteria</taxon>
        <taxon>Pseudomonadati</taxon>
        <taxon>Planctomycetota</taxon>
        <taxon>Planctomycetia</taxon>
        <taxon>Pirellulales</taxon>
        <taxon>Thermoguttaceae</taxon>
        <taxon>Thermogutta</taxon>
    </lineage>
</organism>
<dbReference type="InterPro" id="IPR012337">
    <property type="entry name" value="RNaseH-like_sf"/>
</dbReference>
<gene>
    <name evidence="2" type="ORF">THTE_4266</name>
</gene>
<dbReference type="PANTHER" id="PTHR35004:SF7">
    <property type="entry name" value="INTEGRASE PROTEIN"/>
    <property type="match status" value="1"/>
</dbReference>
<protein>
    <submittedName>
        <fullName evidence="2">Mobile element protein</fullName>
    </submittedName>
</protein>
<dbReference type="EMBL" id="CP018477">
    <property type="protein sequence ID" value="ASV76867.1"/>
    <property type="molecule type" value="Genomic_DNA"/>
</dbReference>
<dbReference type="KEGG" id="ttf:THTE_4266"/>
<dbReference type="AlphaFoldDB" id="A0A286RLT9"/>
<dbReference type="Gene3D" id="3.30.420.10">
    <property type="entry name" value="Ribonuclease H-like superfamily/Ribonuclease H"/>
    <property type="match status" value="1"/>
</dbReference>
<dbReference type="SUPFAM" id="SSF53098">
    <property type="entry name" value="Ribonuclease H-like"/>
    <property type="match status" value="1"/>
</dbReference>
<accession>A0A286RLT9</accession>
<dbReference type="GO" id="GO:0003676">
    <property type="term" value="F:nucleic acid binding"/>
    <property type="evidence" value="ECO:0007669"/>
    <property type="project" value="InterPro"/>
</dbReference>
<evidence type="ECO:0000313" key="2">
    <source>
        <dbReference type="EMBL" id="ASV76867.1"/>
    </source>
</evidence>
<feature type="domain" description="Integrase catalytic" evidence="1">
    <location>
        <begin position="55"/>
        <end position="241"/>
    </location>
</feature>
<proteinExistence type="predicted"/>
<dbReference type="Proteomes" id="UP000215086">
    <property type="component" value="Chromosome"/>
</dbReference>
<dbReference type="InterPro" id="IPR036397">
    <property type="entry name" value="RNaseH_sf"/>
</dbReference>
<sequence>MTLYREKYGDYGPTLAAECLAAEDGVSVPVETLRGWLLAAGLWQRQRRRRVHRRRRLRKEQFGEMVQMDGSVHPWFEGRRGEAVLMVLIDDATGRVYARFYERETVWAAWDSMRGWIKRYGVPRSLYVDRHSIYRSDAEPTAEQLLSGEEPLTQFGRSMQELGVRLIRARSPQAKGRVERMNRTLQDRLVKALRRAGVSDLGEANRFLEEEFLPAFNKQFAVSAAVEGDLHRPLEAGYDLDRVFSVQERRVVQNDWTVRWGNRFLQLERSSMGQVRPGDTVTVCEQGDGRIRVFTGEVELA</sequence>
<dbReference type="PROSITE" id="PS50994">
    <property type="entry name" value="INTEGRASE"/>
    <property type="match status" value="1"/>
</dbReference>
<name>A0A286RLT9_9BACT</name>
<evidence type="ECO:0000259" key="1">
    <source>
        <dbReference type="PROSITE" id="PS50994"/>
    </source>
</evidence>
<keyword evidence="3" id="KW-1185">Reference proteome</keyword>
<dbReference type="InterPro" id="IPR047797">
    <property type="entry name" value="ISNCY_transpos"/>
</dbReference>